<sequence>MPPKGKDKQVEEHYNVPANKFTHGKGPPKQKQKQQQQQQPPYTLGKAQLTNPDGTPTASEGDSTPFIPIIYQRRQDGTILRDNLGSP</sequence>
<gene>
    <name evidence="2" type="ORF">Q9L58_010813</name>
</gene>
<protein>
    <submittedName>
        <fullName evidence="2">Uncharacterized protein</fullName>
    </submittedName>
</protein>
<organism evidence="2 3">
    <name type="scientific">Discina gigas</name>
    <dbReference type="NCBI Taxonomy" id="1032678"/>
    <lineage>
        <taxon>Eukaryota</taxon>
        <taxon>Fungi</taxon>
        <taxon>Dikarya</taxon>
        <taxon>Ascomycota</taxon>
        <taxon>Pezizomycotina</taxon>
        <taxon>Pezizomycetes</taxon>
        <taxon>Pezizales</taxon>
        <taxon>Discinaceae</taxon>
        <taxon>Discina</taxon>
    </lineage>
</organism>
<accession>A0ABR3G3G1</accession>
<comment type="caution">
    <text evidence="2">The sequence shown here is derived from an EMBL/GenBank/DDBJ whole genome shotgun (WGS) entry which is preliminary data.</text>
</comment>
<feature type="compositionally biased region" description="Basic and acidic residues" evidence="1">
    <location>
        <begin position="1"/>
        <end position="14"/>
    </location>
</feature>
<feature type="compositionally biased region" description="Polar residues" evidence="1">
    <location>
        <begin position="48"/>
        <end position="62"/>
    </location>
</feature>
<feature type="compositionally biased region" description="Basic residues" evidence="1">
    <location>
        <begin position="22"/>
        <end position="32"/>
    </location>
</feature>
<feature type="non-terminal residue" evidence="2">
    <location>
        <position position="87"/>
    </location>
</feature>
<proteinExistence type="predicted"/>
<name>A0ABR3G3G1_9PEZI</name>
<evidence type="ECO:0000313" key="3">
    <source>
        <dbReference type="Proteomes" id="UP001447188"/>
    </source>
</evidence>
<evidence type="ECO:0000313" key="2">
    <source>
        <dbReference type="EMBL" id="KAL0630340.1"/>
    </source>
</evidence>
<dbReference type="EMBL" id="JBBBZM010000784">
    <property type="protein sequence ID" value="KAL0630340.1"/>
    <property type="molecule type" value="Genomic_DNA"/>
</dbReference>
<feature type="region of interest" description="Disordered" evidence="1">
    <location>
        <begin position="1"/>
        <end position="87"/>
    </location>
</feature>
<keyword evidence="3" id="KW-1185">Reference proteome</keyword>
<dbReference type="Proteomes" id="UP001447188">
    <property type="component" value="Unassembled WGS sequence"/>
</dbReference>
<reference evidence="2 3" key="1">
    <citation type="submission" date="2024-02" db="EMBL/GenBank/DDBJ databases">
        <title>Discinaceae phylogenomics.</title>
        <authorList>
            <person name="Dirks A.C."/>
            <person name="James T.Y."/>
        </authorList>
    </citation>
    <scope>NUCLEOTIDE SEQUENCE [LARGE SCALE GENOMIC DNA]</scope>
    <source>
        <strain evidence="2 3">ACD0624</strain>
    </source>
</reference>
<evidence type="ECO:0000256" key="1">
    <source>
        <dbReference type="SAM" id="MobiDB-lite"/>
    </source>
</evidence>